<feature type="transmembrane region" description="Helical" evidence="1">
    <location>
        <begin position="432"/>
        <end position="452"/>
    </location>
</feature>
<feature type="transmembrane region" description="Helical" evidence="1">
    <location>
        <begin position="1130"/>
        <end position="1149"/>
    </location>
</feature>
<protein>
    <submittedName>
        <fullName evidence="2">Efflux RND transporter permease subunit</fullName>
    </submittedName>
</protein>
<feature type="transmembrane region" description="Helical" evidence="1">
    <location>
        <begin position="1058"/>
        <end position="1078"/>
    </location>
</feature>
<sequence>MTGIVDWAAARARMILAFIALSLLAGGVAYVGLPKEGEPDIEIPALFVSVPFPGISAIDSEKLLVKPMETELSDLDGLKTITGTAAEGYAGVALEFEFGWDKTKIMADVRDAMNTAEAQFPDGAEKYSINEINFSEFPILIVNLTGAVPERTLVQVAKDLQDRIEGMDSVLEAALTGQRDEMLEVVIDPLKLEAYNVTATELISVVTNNNLLIAAGNVETESSSIGVKIPSSFDDRTDVFSLPVKTNGDRVITLGDLADIRLTFEDREGIARFNNINTIALQIVKRKGFNLIETADQVKIVVEETRTTWPEELQAAIQVGTSNDQSRVVASMVGQLEGSVLTAIALVMIVILVTLGTRPSLLVGFAIPTSFLLCFGFLAVMGISISNIVMFGLILAVGMLVDGAIVVVEYADRRISEGSGPMHAYVEAAKRMFWPIVSSTATTLCAFLPMLFWPGVPGEFMGMLPVTLIFVLSASLIVALIYLPVMGGVTGRMSRTFGHAADWMRHSVPQYVVMLLILPALMMTFLGAMQLLNPRYLLGNGGTSAPAFAVLLGVVLFLAGAISVSITFSASQAEGVRTRVRSGRVRTIFGQVIKSIVGNPIAPIVSVVAVIGFVIMTFMIFANNNNGVEFFVESEPEQAIVFVRARGNLSLDEKDALVQQAEQIVLAHLGVKNAFAFSGSGGLNTDTSGGAAPRDTVGQIQFETIAWEDRRDRPDLDGNIVIDELTAQLNEIPGIQIEILDQARGPASGKPVHLRLKGDDLNTLEDVTLAVRAQFDKTPGLTLIEDTLPLPGIDWQINVDVEKAGRYGADVATVGAMVQLVTRGILLDTMRVDTSDEEIEIRVRLPERDRVLSTLDNLKVRTSDGLIPLSNFISRRPVPTLGQIDRVDQKRHYDVKADIVSDLNTFQLTSTDDDDETTTNSVAIGKAVSLDEMEAGQEVNLIWQQDRSGIANMLFGPVLSHYFVEDVSDGWTISKIRSALNDDDSTLRLVPLTANERIEVLTKWITDNPLPAGIEWEWTGDQEEQAESQAFLQSAFMGALGLMFIILLAQFNSFYNSVLVLLAVVMSTAGVLIGMLVMGQAFSIIMTGTGIVALAGIVVNNNIVLIDTYQDYSRYMPRIEAIIRTAEDRIRPVLLTTVTTMAGLAPMMFGLSLDFINGGYSIDSPTALWWKQLATAVVFGLGVATVLTLVFTPSMLALRIWITTYAQWAAWGLKKMSLGGSSRAARDWALQIEAKRVKLPVILWDDLPEAGQSKGQPLRAAE</sequence>
<dbReference type="PANTHER" id="PTHR32063:SF0">
    <property type="entry name" value="SWARMING MOTILITY PROTEIN SWRC"/>
    <property type="match status" value="1"/>
</dbReference>
<evidence type="ECO:0000313" key="3">
    <source>
        <dbReference type="Proteomes" id="UP000777935"/>
    </source>
</evidence>
<evidence type="ECO:0000256" key="1">
    <source>
        <dbReference type="SAM" id="Phobius"/>
    </source>
</evidence>
<comment type="caution">
    <text evidence="2">The sequence shown here is derived from an EMBL/GenBank/DDBJ whole genome shotgun (WGS) entry which is preliminary data.</text>
</comment>
<dbReference type="Gene3D" id="3.30.70.1440">
    <property type="entry name" value="Multidrug efflux transporter AcrB pore domain"/>
    <property type="match status" value="2"/>
</dbReference>
<reference evidence="2 3" key="1">
    <citation type="submission" date="2020-06" db="EMBL/GenBank/DDBJ databases">
        <title>Sulfitobacter algicola sp. nov., isolated from green algae.</title>
        <authorList>
            <person name="Wang C."/>
        </authorList>
    </citation>
    <scope>NUCLEOTIDE SEQUENCE [LARGE SCALE GENOMIC DNA]</scope>
    <source>
        <strain evidence="2 3">1151</strain>
    </source>
</reference>
<feature type="transmembrane region" description="Helical" evidence="1">
    <location>
        <begin position="1084"/>
        <end position="1109"/>
    </location>
</feature>
<feature type="transmembrane region" description="Helical" evidence="1">
    <location>
        <begin position="336"/>
        <end position="355"/>
    </location>
</feature>
<dbReference type="PANTHER" id="PTHR32063">
    <property type="match status" value="1"/>
</dbReference>
<dbReference type="RefSeq" id="WP_174139514.1">
    <property type="nucleotide sequence ID" value="NZ_JABUFE010000012.1"/>
</dbReference>
<organism evidence="2 3">
    <name type="scientific">Parasulfitobacter algicola</name>
    <dbReference type="NCBI Taxonomy" id="2614809"/>
    <lineage>
        <taxon>Bacteria</taxon>
        <taxon>Pseudomonadati</taxon>
        <taxon>Pseudomonadota</taxon>
        <taxon>Alphaproteobacteria</taxon>
        <taxon>Rhodobacterales</taxon>
        <taxon>Roseobacteraceae</taxon>
        <taxon>Parasulfitobacter</taxon>
    </lineage>
</organism>
<gene>
    <name evidence="2" type="ORF">HRQ87_16330</name>
</gene>
<feature type="transmembrane region" description="Helical" evidence="1">
    <location>
        <begin position="1169"/>
        <end position="1191"/>
    </location>
</feature>
<keyword evidence="3" id="KW-1185">Reference proteome</keyword>
<dbReference type="Gene3D" id="3.30.70.1430">
    <property type="entry name" value="Multidrug efflux transporter AcrB pore domain"/>
    <property type="match status" value="2"/>
</dbReference>
<dbReference type="InterPro" id="IPR001036">
    <property type="entry name" value="Acrflvin-R"/>
</dbReference>
<feature type="transmembrane region" description="Helical" evidence="1">
    <location>
        <begin position="592"/>
        <end position="621"/>
    </location>
</feature>
<name>A0ABX2ITX4_9RHOB</name>
<dbReference type="SUPFAM" id="SSF82866">
    <property type="entry name" value="Multidrug efflux transporter AcrB transmembrane domain"/>
    <property type="match status" value="2"/>
</dbReference>
<dbReference type="SUPFAM" id="SSF82714">
    <property type="entry name" value="Multidrug efflux transporter AcrB TolC docking domain, DN and DC subdomains"/>
    <property type="match status" value="2"/>
</dbReference>
<dbReference type="PRINTS" id="PR00702">
    <property type="entry name" value="ACRIFLAVINRP"/>
</dbReference>
<evidence type="ECO:0000313" key="2">
    <source>
        <dbReference type="EMBL" id="NSX56358.1"/>
    </source>
</evidence>
<feature type="transmembrane region" description="Helical" evidence="1">
    <location>
        <begin position="389"/>
        <end position="411"/>
    </location>
</feature>
<dbReference type="EMBL" id="JABUFE010000012">
    <property type="protein sequence ID" value="NSX56358.1"/>
    <property type="molecule type" value="Genomic_DNA"/>
</dbReference>
<dbReference type="Pfam" id="PF00873">
    <property type="entry name" value="ACR_tran"/>
    <property type="match status" value="3"/>
</dbReference>
<feature type="transmembrane region" description="Helical" evidence="1">
    <location>
        <begin position="511"/>
        <end position="532"/>
    </location>
</feature>
<feature type="transmembrane region" description="Helical" evidence="1">
    <location>
        <begin position="1030"/>
        <end position="1051"/>
    </location>
</feature>
<dbReference type="Gene3D" id="3.30.2090.10">
    <property type="entry name" value="Multidrug efflux transporter AcrB TolC docking domain, DN and DC subdomains"/>
    <property type="match status" value="2"/>
</dbReference>
<dbReference type="Gene3D" id="3.30.70.1320">
    <property type="entry name" value="Multidrug efflux transporter AcrB pore domain like"/>
    <property type="match status" value="1"/>
</dbReference>
<dbReference type="SUPFAM" id="SSF82693">
    <property type="entry name" value="Multidrug efflux transporter AcrB pore domain, PN1, PN2, PC1 and PC2 subdomains"/>
    <property type="match status" value="2"/>
</dbReference>
<proteinExistence type="predicted"/>
<feature type="transmembrane region" description="Helical" evidence="1">
    <location>
        <begin position="544"/>
        <end position="571"/>
    </location>
</feature>
<feature type="transmembrane region" description="Helical" evidence="1">
    <location>
        <begin position="464"/>
        <end position="490"/>
    </location>
</feature>
<dbReference type="Proteomes" id="UP000777935">
    <property type="component" value="Unassembled WGS sequence"/>
</dbReference>
<feature type="transmembrane region" description="Helical" evidence="1">
    <location>
        <begin position="362"/>
        <end position="383"/>
    </location>
</feature>
<keyword evidence="1" id="KW-1133">Transmembrane helix</keyword>
<dbReference type="Gene3D" id="1.20.1640.10">
    <property type="entry name" value="Multidrug efflux transporter AcrB transmembrane domain"/>
    <property type="match status" value="5"/>
</dbReference>
<dbReference type="InterPro" id="IPR027463">
    <property type="entry name" value="AcrB_DN_DC_subdom"/>
</dbReference>
<keyword evidence="1" id="KW-0812">Transmembrane</keyword>
<accession>A0ABX2ITX4</accession>
<keyword evidence="1" id="KW-0472">Membrane</keyword>